<name>A0A5K1J374_9ACTN</name>
<dbReference type="InterPro" id="IPR023398">
    <property type="entry name" value="TIF_eIF4e-like"/>
</dbReference>
<dbReference type="RefSeq" id="WP_152068006.1">
    <property type="nucleotide sequence ID" value="NZ_CABWIF010000022.1"/>
</dbReference>
<protein>
    <submittedName>
        <fullName evidence="1">Uncharacterized protein</fullName>
    </submittedName>
</protein>
<reference evidence="1 2" key="1">
    <citation type="submission" date="2019-10" db="EMBL/GenBank/DDBJ databases">
        <authorList>
            <person name="Wolf R A."/>
        </authorList>
    </citation>
    <scope>NUCLEOTIDE SEQUENCE [LARGE SCALE GENOMIC DNA]</scope>
    <source>
        <strain evidence="1">Collinsella_aerofaciens_DSM_13712</strain>
    </source>
</reference>
<dbReference type="EMBL" id="CABWIF010000022">
    <property type="protein sequence ID" value="VWL96805.1"/>
    <property type="molecule type" value="Genomic_DNA"/>
</dbReference>
<sequence>MEEKTMLSEDGRIVRVDNPWCSFYIDTELAPALDESRCGKWMFYFNDIEFAEEVCRKAALGMVVAECMHSSFESVIENGRGVACFYLNLDDVEAHRRVVAFMLEHGLVRKTKSGKLYNIGFKLDDQARAGEYGAGFKARITLSDRSN</sequence>
<dbReference type="SUPFAM" id="SSF55418">
    <property type="entry name" value="eIF4e-like"/>
    <property type="match status" value="1"/>
</dbReference>
<organism evidence="1 2">
    <name type="scientific">Collinsella aerofaciens</name>
    <dbReference type="NCBI Taxonomy" id="74426"/>
    <lineage>
        <taxon>Bacteria</taxon>
        <taxon>Bacillati</taxon>
        <taxon>Actinomycetota</taxon>
        <taxon>Coriobacteriia</taxon>
        <taxon>Coriobacteriales</taxon>
        <taxon>Coriobacteriaceae</taxon>
        <taxon>Collinsella</taxon>
    </lineage>
</organism>
<dbReference type="Proteomes" id="UP000368032">
    <property type="component" value="Unassembled WGS sequence"/>
</dbReference>
<evidence type="ECO:0000313" key="2">
    <source>
        <dbReference type="Proteomes" id="UP000368032"/>
    </source>
</evidence>
<dbReference type="AlphaFoldDB" id="A0A5K1J374"/>
<proteinExistence type="predicted"/>
<gene>
    <name evidence="1" type="ORF">CKJAJONC_00215</name>
</gene>
<accession>A0A5K1J374</accession>
<evidence type="ECO:0000313" key="1">
    <source>
        <dbReference type="EMBL" id="VWL96805.1"/>
    </source>
</evidence>